<evidence type="ECO:0000256" key="13">
    <source>
        <dbReference type="ARBA" id="ARBA00023242"/>
    </source>
</evidence>
<evidence type="ECO:0000256" key="9">
    <source>
        <dbReference type="ARBA" id="ARBA00022701"/>
    </source>
</evidence>
<organism evidence="17 18">
    <name type="scientific">Kwoniella dendrophila CBS 6074</name>
    <dbReference type="NCBI Taxonomy" id="1295534"/>
    <lineage>
        <taxon>Eukaryota</taxon>
        <taxon>Fungi</taxon>
        <taxon>Dikarya</taxon>
        <taxon>Basidiomycota</taxon>
        <taxon>Agaricomycotina</taxon>
        <taxon>Tremellomycetes</taxon>
        <taxon>Tremellales</taxon>
        <taxon>Cryptococcaceae</taxon>
        <taxon>Kwoniella</taxon>
    </lineage>
</organism>
<dbReference type="AlphaFoldDB" id="A0AAX4K2G0"/>
<gene>
    <name evidence="17" type="ORF">L201_006312</name>
</gene>
<dbReference type="GO" id="GO:0051301">
    <property type="term" value="P:cell division"/>
    <property type="evidence" value="ECO:0007669"/>
    <property type="project" value="UniProtKB-KW"/>
</dbReference>
<feature type="compositionally biased region" description="Polar residues" evidence="16">
    <location>
        <begin position="273"/>
        <end position="293"/>
    </location>
</feature>
<keyword evidence="15" id="KW-0137">Centromere</keyword>
<feature type="compositionally biased region" description="Polar residues" evidence="16">
    <location>
        <begin position="127"/>
        <end position="142"/>
    </location>
</feature>
<comment type="subcellular location">
    <subcellularLocation>
        <location evidence="3">Chromosome</location>
        <location evidence="3">Centromere</location>
        <location evidence="3">Kinetochore</location>
    </subcellularLocation>
    <subcellularLocation>
        <location evidence="2">Cytoplasm</location>
        <location evidence="2">Cytoskeleton</location>
        <location evidence="2">Spindle</location>
    </subcellularLocation>
    <subcellularLocation>
        <location evidence="1">Nucleus</location>
    </subcellularLocation>
</comment>
<evidence type="ECO:0000256" key="16">
    <source>
        <dbReference type="SAM" id="MobiDB-lite"/>
    </source>
</evidence>
<feature type="compositionally biased region" description="Low complexity" evidence="16">
    <location>
        <begin position="684"/>
        <end position="693"/>
    </location>
</feature>
<feature type="region of interest" description="Disordered" evidence="16">
    <location>
        <begin position="452"/>
        <end position="522"/>
    </location>
</feature>
<feature type="region of interest" description="Disordered" evidence="16">
    <location>
        <begin position="239"/>
        <end position="364"/>
    </location>
</feature>
<evidence type="ECO:0000256" key="15">
    <source>
        <dbReference type="ARBA" id="ARBA00023328"/>
    </source>
</evidence>
<evidence type="ECO:0000256" key="5">
    <source>
        <dbReference type="ARBA" id="ARBA00014520"/>
    </source>
</evidence>
<feature type="compositionally biased region" description="Acidic residues" evidence="16">
    <location>
        <begin position="536"/>
        <end position="549"/>
    </location>
</feature>
<keyword evidence="8" id="KW-0132">Cell division</keyword>
<evidence type="ECO:0000256" key="6">
    <source>
        <dbReference type="ARBA" id="ARBA00022454"/>
    </source>
</evidence>
<dbReference type="PANTHER" id="PTHR28200">
    <property type="entry name" value="DASH COMPLEX SUBUNIT ASK1"/>
    <property type="match status" value="1"/>
</dbReference>
<feature type="compositionally biased region" description="Low complexity" evidence="16">
    <location>
        <begin position="309"/>
        <end position="324"/>
    </location>
</feature>
<dbReference type="GO" id="GO:0005874">
    <property type="term" value="C:microtubule"/>
    <property type="evidence" value="ECO:0007669"/>
    <property type="project" value="UniProtKB-KW"/>
</dbReference>
<reference evidence="17 18" key="1">
    <citation type="submission" date="2024-01" db="EMBL/GenBank/DDBJ databases">
        <title>Comparative genomics of Cryptococcus and Kwoniella reveals pathogenesis evolution and contrasting modes of karyotype evolution via chromosome fusion or intercentromeric recombination.</title>
        <authorList>
            <person name="Coelho M.A."/>
            <person name="David-Palma M."/>
            <person name="Shea T."/>
            <person name="Bowers K."/>
            <person name="McGinley-Smith S."/>
            <person name="Mohammad A.W."/>
            <person name="Gnirke A."/>
            <person name="Yurkov A.M."/>
            <person name="Nowrousian M."/>
            <person name="Sun S."/>
            <person name="Cuomo C.A."/>
            <person name="Heitman J."/>
        </authorList>
    </citation>
    <scope>NUCLEOTIDE SEQUENCE [LARGE SCALE GENOMIC DNA]</scope>
    <source>
        <strain evidence="17 18">CBS 6074</strain>
    </source>
</reference>
<keyword evidence="18" id="KW-1185">Reference proteome</keyword>
<dbReference type="GO" id="GO:0044732">
    <property type="term" value="C:mitotic spindle pole body"/>
    <property type="evidence" value="ECO:0007669"/>
    <property type="project" value="TreeGrafter"/>
</dbReference>
<keyword evidence="13" id="KW-0539">Nucleus</keyword>
<evidence type="ECO:0000256" key="4">
    <source>
        <dbReference type="ARBA" id="ARBA00010731"/>
    </source>
</evidence>
<keyword evidence="11" id="KW-0995">Kinetochore</keyword>
<dbReference type="GO" id="GO:0042729">
    <property type="term" value="C:DASH complex"/>
    <property type="evidence" value="ECO:0007669"/>
    <property type="project" value="InterPro"/>
</dbReference>
<keyword evidence="6" id="KW-0158">Chromosome</keyword>
<feature type="compositionally biased region" description="Polar residues" evidence="16">
    <location>
        <begin position="461"/>
        <end position="473"/>
    </location>
</feature>
<evidence type="ECO:0000256" key="3">
    <source>
        <dbReference type="ARBA" id="ARBA00004629"/>
    </source>
</evidence>
<evidence type="ECO:0000256" key="2">
    <source>
        <dbReference type="ARBA" id="ARBA00004186"/>
    </source>
</evidence>
<keyword evidence="7" id="KW-0963">Cytoplasm</keyword>
<evidence type="ECO:0000256" key="1">
    <source>
        <dbReference type="ARBA" id="ARBA00004123"/>
    </source>
</evidence>
<dbReference type="GeneID" id="91096981"/>
<feature type="compositionally biased region" description="Polar residues" evidence="16">
    <location>
        <begin position="489"/>
        <end position="519"/>
    </location>
</feature>
<feature type="compositionally biased region" description="Polar residues" evidence="16">
    <location>
        <begin position="551"/>
        <end position="562"/>
    </location>
</feature>
<evidence type="ECO:0000313" key="17">
    <source>
        <dbReference type="EMBL" id="WWC91369.1"/>
    </source>
</evidence>
<dbReference type="EMBL" id="CP144105">
    <property type="protein sequence ID" value="WWC91369.1"/>
    <property type="molecule type" value="Genomic_DNA"/>
</dbReference>
<dbReference type="GO" id="GO:0072686">
    <property type="term" value="C:mitotic spindle"/>
    <property type="evidence" value="ECO:0007669"/>
    <property type="project" value="InterPro"/>
</dbReference>
<keyword evidence="14" id="KW-0131">Cell cycle</keyword>
<evidence type="ECO:0000256" key="7">
    <source>
        <dbReference type="ARBA" id="ARBA00022490"/>
    </source>
</evidence>
<dbReference type="Pfam" id="PF08655">
    <property type="entry name" value="DASH_Ask1"/>
    <property type="match status" value="1"/>
</dbReference>
<evidence type="ECO:0000256" key="11">
    <source>
        <dbReference type="ARBA" id="ARBA00022838"/>
    </source>
</evidence>
<evidence type="ECO:0000256" key="8">
    <source>
        <dbReference type="ARBA" id="ARBA00022618"/>
    </source>
</evidence>
<evidence type="ECO:0000313" key="18">
    <source>
        <dbReference type="Proteomes" id="UP001355207"/>
    </source>
</evidence>
<feature type="region of interest" description="Disordered" evidence="16">
    <location>
        <begin position="662"/>
        <end position="700"/>
    </location>
</feature>
<sequence>MSNPLLSPPFYIIPGIDPNSPISAQTEQIDQLNTLLLQDIDANFAKFHQIVTSRILPEIKRFAIAGEPTREAAQFWRSFFEAASSIKAPITNDNSSLGLGVQHDQDTSTQYDDQTMTLRRDQDDSRLSTNNNQNENDESGSSFIFDPPATSSTPLPFNRTIGGRQQQQYQVNSSWEDSMESPFDKLDRKLRDDLKINDNIAGTITRNNNYENSGFLSSSNEFPTPSLPSGYSLPNLSKITASSSSSSSKMIPSWNQNQIQDQSQESEQEEYSTGTVNPNDLPTSNLPRPSSATPKPIKSGLKSSTSSRNNIVNNNPFGPNFNGIADLRNTPLNPGKKVKKQPKQSILPGINDFDSSDEEDNLALGMSPPVTMKFSLPPKAKAIFDLSKTPNKKVIPRDSVYGGSLNTTDNGEKQAKFILDDLLEEMNSELSPRLDTPEGLGRYSILPGELQPGEGRLLFSDSRNNNDRQQSQRPPVLEEEIGSDETYHHQSNIPSTSEGNQQQRPNVNRRSTGANTSFGSDIVDVPIGRQIYSTEDSFDQDDDSFDDDISLQPSQTGTNNTGTVISSLPYSINDHQEQQHYINNDISYMSSEGDLTTRQNPYGDDDDDRTTMSEAGAIFGKQPTNIPQLQQQQQQFQKQGLDPRRKSHFELMKMDEMDTYHGGRLEDAAGDDVFHSPTNQLRKGGNVSNSNSHGGNGGYQ</sequence>
<dbReference type="PANTHER" id="PTHR28200:SF1">
    <property type="entry name" value="DASH COMPLEX SUBUNIT ASK1"/>
    <property type="match status" value="1"/>
</dbReference>
<evidence type="ECO:0000256" key="14">
    <source>
        <dbReference type="ARBA" id="ARBA00023306"/>
    </source>
</evidence>
<keyword evidence="9" id="KW-0493">Microtubule</keyword>
<protein>
    <recommendedName>
        <fullName evidence="5">DASH complex subunit ASK1</fullName>
    </recommendedName>
</protein>
<dbReference type="InterPro" id="IPR013964">
    <property type="entry name" value="DASH_Ask1"/>
</dbReference>
<name>A0AAX4K2G0_9TREE</name>
<evidence type="ECO:0000256" key="10">
    <source>
        <dbReference type="ARBA" id="ARBA00022776"/>
    </source>
</evidence>
<dbReference type="Proteomes" id="UP001355207">
    <property type="component" value="Chromosome 8"/>
</dbReference>
<proteinExistence type="inferred from homology"/>
<feature type="region of interest" description="Disordered" evidence="16">
    <location>
        <begin position="119"/>
        <end position="166"/>
    </location>
</feature>
<dbReference type="RefSeq" id="XP_066078131.1">
    <property type="nucleotide sequence ID" value="XM_066222034.1"/>
</dbReference>
<feature type="compositionally biased region" description="Low complexity" evidence="16">
    <location>
        <begin position="242"/>
        <end position="263"/>
    </location>
</feature>
<accession>A0AAX4K2G0</accession>
<dbReference type="GO" id="GO:0008608">
    <property type="term" value="P:attachment of spindle microtubules to kinetochore"/>
    <property type="evidence" value="ECO:0007669"/>
    <property type="project" value="InterPro"/>
</dbReference>
<comment type="similarity">
    <text evidence="4">Belongs to the DASH complex ASK1 family.</text>
</comment>
<evidence type="ECO:0000256" key="12">
    <source>
        <dbReference type="ARBA" id="ARBA00023212"/>
    </source>
</evidence>
<feature type="region of interest" description="Disordered" evidence="16">
    <location>
        <begin position="536"/>
        <end position="562"/>
    </location>
</feature>
<keyword evidence="10" id="KW-0498">Mitosis</keyword>
<keyword evidence="12" id="KW-0206">Cytoskeleton</keyword>